<evidence type="ECO:0000256" key="7">
    <source>
        <dbReference type="ARBA" id="ARBA00023136"/>
    </source>
</evidence>
<evidence type="ECO:0000256" key="3">
    <source>
        <dbReference type="ARBA" id="ARBA00022448"/>
    </source>
</evidence>
<evidence type="ECO:0000256" key="2">
    <source>
        <dbReference type="ARBA" id="ARBA00008064"/>
    </source>
</evidence>
<feature type="domain" description="PapC N-terminal" evidence="11">
    <location>
        <begin position="40"/>
        <end position="186"/>
    </location>
</feature>
<comment type="caution">
    <text evidence="12">The sequence shown here is derived from an EMBL/GenBank/DDBJ whole genome shotgun (WGS) entry which is preliminary data.</text>
</comment>
<dbReference type="InterPro" id="IPR037224">
    <property type="entry name" value="PapC_N_sf"/>
</dbReference>
<accession>A0A318G1K1</accession>
<feature type="chain" id="PRO_5016238944" evidence="9">
    <location>
        <begin position="27"/>
        <end position="844"/>
    </location>
</feature>
<sequence>MRLHFGYSLIAIAVMAAIMAPQQVVATPLSQSPVNEDNLTFDPVFLNTSGEEKIDLSRFENGGSATPGTWSTDIFVNGESVTQGPVLFAEQADKKVRPCITADLIKNLNLNFDKVPASFSAALRENRQCYSLEELLPGVSIIYDSSTQRLDFEIPQALLRNTARGYVSPALWDTGIPAALLGYNASTYTTRSHGRDYTSSYIGLNGGLNIGGWYFRHDGNYSRQQGNGGQYQSINNYVQKDISSILGRVLLGETSTGGQLFDTLPFRGVELVSDDRMLPQSRRGYAPDIRGIARTNARVTVRQNDRIIYETTVPPGAFVIEDLYPTGYGGNLDVKVTEADGSVQSFQVPYASVTQLLRPGAHRYDVVAGRLNDPSLSFDPTLYQATYQRGLSNILTGYAGIQGSGAAYYAVQLGMAISTAIGAFSVDVTQARVHLNTTEETANSGQSYQISYSKYLPDTDSNLTIAAYRFSTSGYYDFQTAMRAIDEEKRGGLASGIWRPKNRLNITMNQGLGPGWGQVYVTGYTQDYWNNNKSDIQYQMGYSNNLGRVNYNLSAGRVRNYSGKMENNFLLNISTPLGGYDKKHVPMLTASLNKSGNGRMGEQLGLSGTYGEDNQYNYGLTAANYNQGTGSSMTASGGWRTPYSHLTASYGTGQHYQNTSLAASGTVIAWQNGVVATPYTGDTFAVVEAKDAKGAKVGGYPGLKIDGFGHAAIPYLTPYEMNEVSIDPKGLSQDIELSNTTEKVAPHWGAVSKVVFNTRKGIPLLINAQNAKGEPLPFGAEVFDATGANVGSVGQMGQIYALTEAASGQLTVKWGSQPGEQCKMTYRVKDEAQSGFRKLAEICK</sequence>
<comment type="similarity">
    <text evidence="2">Belongs to the fimbrial export usher family.</text>
</comment>
<feature type="domain" description="PapC-like C-terminal" evidence="10">
    <location>
        <begin position="765"/>
        <end position="829"/>
    </location>
</feature>
<evidence type="ECO:0000259" key="10">
    <source>
        <dbReference type="Pfam" id="PF13953"/>
    </source>
</evidence>
<dbReference type="Gene3D" id="2.60.40.2610">
    <property type="entry name" value="Outer membrane usher protein FimD, plug domain"/>
    <property type="match status" value="1"/>
</dbReference>
<dbReference type="Pfam" id="PF13953">
    <property type="entry name" value="PapC_C"/>
    <property type="match status" value="1"/>
</dbReference>
<dbReference type="InterPro" id="IPR000015">
    <property type="entry name" value="Fimb_usher"/>
</dbReference>
<evidence type="ECO:0000256" key="1">
    <source>
        <dbReference type="ARBA" id="ARBA00004571"/>
    </source>
</evidence>
<dbReference type="GO" id="GO:0009297">
    <property type="term" value="P:pilus assembly"/>
    <property type="evidence" value="ECO:0007669"/>
    <property type="project" value="InterPro"/>
</dbReference>
<dbReference type="Gene3D" id="2.60.40.2070">
    <property type="match status" value="1"/>
</dbReference>
<keyword evidence="4" id="KW-1134">Transmembrane beta strand</keyword>
<dbReference type="EMBL" id="QJJG01000001">
    <property type="protein sequence ID" value="PXW49396.1"/>
    <property type="molecule type" value="Genomic_DNA"/>
</dbReference>
<keyword evidence="5" id="KW-0812">Transmembrane</keyword>
<keyword evidence="7" id="KW-0472">Membrane</keyword>
<dbReference type="Gene3D" id="3.10.20.410">
    <property type="match status" value="1"/>
</dbReference>
<dbReference type="FunFam" id="2.60.40.3110:FF:000001">
    <property type="entry name" value="Putative fimbrial outer membrane usher"/>
    <property type="match status" value="1"/>
</dbReference>
<name>A0A318G1K1_KLEOX</name>
<dbReference type="InterPro" id="IPR042186">
    <property type="entry name" value="FimD_plug_dom"/>
</dbReference>
<evidence type="ECO:0000256" key="6">
    <source>
        <dbReference type="ARBA" id="ARBA00022729"/>
    </source>
</evidence>
<comment type="subcellular location">
    <subcellularLocation>
        <location evidence="1">Cell outer membrane</location>
        <topology evidence="1">Multi-pass membrane protein</topology>
    </subcellularLocation>
</comment>
<organism evidence="12 13">
    <name type="scientific">Klebsiella oxytoca</name>
    <dbReference type="NCBI Taxonomy" id="571"/>
    <lineage>
        <taxon>Bacteria</taxon>
        <taxon>Pseudomonadati</taxon>
        <taxon>Pseudomonadota</taxon>
        <taxon>Gammaproteobacteria</taxon>
        <taxon>Enterobacterales</taxon>
        <taxon>Enterobacteriaceae</taxon>
        <taxon>Klebsiella/Raoultella group</taxon>
        <taxon>Klebsiella</taxon>
    </lineage>
</organism>
<dbReference type="Pfam" id="PF00577">
    <property type="entry name" value="Usher"/>
    <property type="match status" value="1"/>
</dbReference>
<dbReference type="GO" id="GO:0009279">
    <property type="term" value="C:cell outer membrane"/>
    <property type="evidence" value="ECO:0007669"/>
    <property type="project" value="UniProtKB-SubCell"/>
</dbReference>
<dbReference type="RefSeq" id="WP_110272122.1">
    <property type="nucleotide sequence ID" value="NZ_QJJG01000001.1"/>
</dbReference>
<dbReference type="AlphaFoldDB" id="A0A318G1K1"/>
<feature type="signal peptide" evidence="9">
    <location>
        <begin position="1"/>
        <end position="26"/>
    </location>
</feature>
<keyword evidence="6 9" id="KW-0732">Signal</keyword>
<dbReference type="InterPro" id="IPR025885">
    <property type="entry name" value="PapC_N"/>
</dbReference>
<evidence type="ECO:0000256" key="4">
    <source>
        <dbReference type="ARBA" id="ARBA00022452"/>
    </source>
</evidence>
<evidence type="ECO:0000256" key="9">
    <source>
        <dbReference type="SAM" id="SignalP"/>
    </source>
</evidence>
<dbReference type="PANTHER" id="PTHR30451">
    <property type="entry name" value="OUTER MEMBRANE USHER PROTEIN"/>
    <property type="match status" value="1"/>
</dbReference>
<dbReference type="InterPro" id="IPR025949">
    <property type="entry name" value="PapC-like_C"/>
</dbReference>
<evidence type="ECO:0000313" key="13">
    <source>
        <dbReference type="Proteomes" id="UP000247485"/>
    </source>
</evidence>
<gene>
    <name evidence="12" type="ORF">DET57_10194</name>
</gene>
<reference evidence="12 13" key="1">
    <citation type="submission" date="2018-05" db="EMBL/GenBank/DDBJ databases">
        <title>Freshwater and sediment microbial communities from various areas in North America, analyzing microbe dynamics in response to fracking.</title>
        <authorList>
            <person name="Lamendella R."/>
        </authorList>
    </citation>
    <scope>NUCLEOTIDE SEQUENCE [LARGE SCALE GENOMIC DNA]</scope>
    <source>
        <strain evidence="12 13">67</strain>
    </source>
</reference>
<dbReference type="Proteomes" id="UP000247485">
    <property type="component" value="Unassembled WGS sequence"/>
</dbReference>
<evidence type="ECO:0000256" key="8">
    <source>
        <dbReference type="ARBA" id="ARBA00023237"/>
    </source>
</evidence>
<dbReference type="InterPro" id="IPR043142">
    <property type="entry name" value="PapC-like_C_sf"/>
</dbReference>
<dbReference type="Gene3D" id="2.60.40.3110">
    <property type="match status" value="1"/>
</dbReference>
<keyword evidence="3" id="KW-0813">Transport</keyword>
<proteinExistence type="inferred from homology"/>
<keyword evidence="8" id="KW-0998">Cell outer membrane</keyword>
<protein>
    <submittedName>
        <fullName evidence="12">Outer membrane usher protein</fullName>
    </submittedName>
</protein>
<dbReference type="GO" id="GO:0015473">
    <property type="term" value="F:fimbrial usher porin activity"/>
    <property type="evidence" value="ECO:0007669"/>
    <property type="project" value="InterPro"/>
</dbReference>
<evidence type="ECO:0000313" key="12">
    <source>
        <dbReference type="EMBL" id="PXW49396.1"/>
    </source>
</evidence>
<evidence type="ECO:0000256" key="5">
    <source>
        <dbReference type="ARBA" id="ARBA00022692"/>
    </source>
</evidence>
<dbReference type="Pfam" id="PF13954">
    <property type="entry name" value="PapC_N"/>
    <property type="match status" value="1"/>
</dbReference>
<dbReference type="PANTHER" id="PTHR30451:SF20">
    <property type="entry name" value="FIMBRIAE USHER"/>
    <property type="match status" value="1"/>
</dbReference>
<dbReference type="SUPFAM" id="SSF141729">
    <property type="entry name" value="FimD N-terminal domain-like"/>
    <property type="match status" value="1"/>
</dbReference>
<evidence type="ECO:0000259" key="11">
    <source>
        <dbReference type="Pfam" id="PF13954"/>
    </source>
</evidence>